<keyword evidence="3" id="KW-0963">Cytoplasm</keyword>
<dbReference type="InterPro" id="IPR050201">
    <property type="entry name" value="Bacterial_glucokinase"/>
</dbReference>
<comment type="catalytic activity">
    <reaction evidence="3">
        <text>D-glucose + ATP = D-glucose 6-phosphate + ADP + H(+)</text>
        <dbReference type="Rhea" id="RHEA:17825"/>
        <dbReference type="ChEBI" id="CHEBI:4167"/>
        <dbReference type="ChEBI" id="CHEBI:15378"/>
        <dbReference type="ChEBI" id="CHEBI:30616"/>
        <dbReference type="ChEBI" id="CHEBI:61548"/>
        <dbReference type="ChEBI" id="CHEBI:456216"/>
        <dbReference type="EC" id="2.7.1.2"/>
    </reaction>
</comment>
<keyword evidence="3" id="KW-0324">Glycolysis</keyword>
<evidence type="ECO:0000313" key="6">
    <source>
        <dbReference type="Proteomes" id="UP001549110"/>
    </source>
</evidence>
<dbReference type="RefSeq" id="WP_331929813.1">
    <property type="nucleotide sequence ID" value="NZ_JBEPLU010000001.1"/>
</dbReference>
<dbReference type="PANTHER" id="PTHR47690:SF1">
    <property type="entry name" value="GLUCOKINASE"/>
    <property type="match status" value="1"/>
</dbReference>
<name>A0ABV2EH19_9CAUL</name>
<dbReference type="EMBL" id="JBEPLU010000001">
    <property type="protein sequence ID" value="MET3526325.1"/>
    <property type="molecule type" value="Genomic_DNA"/>
</dbReference>
<keyword evidence="3" id="KW-0067">ATP-binding</keyword>
<keyword evidence="3" id="KW-0547">Nucleotide-binding</keyword>
<gene>
    <name evidence="3" type="primary">glk</name>
    <name evidence="5" type="ORF">ABID41_001420</name>
</gene>
<evidence type="ECO:0000313" key="5">
    <source>
        <dbReference type="EMBL" id="MET3526325.1"/>
    </source>
</evidence>
<accession>A0ABV2EH19</accession>
<comment type="subcellular location">
    <subcellularLocation>
        <location evidence="3">Cytoplasm</location>
    </subcellularLocation>
</comment>
<dbReference type="InterPro" id="IPR003836">
    <property type="entry name" value="Glucokinase"/>
</dbReference>
<dbReference type="Pfam" id="PF02685">
    <property type="entry name" value="Glucokinase"/>
    <property type="match status" value="1"/>
</dbReference>
<dbReference type="InterPro" id="IPR043129">
    <property type="entry name" value="ATPase_NBD"/>
</dbReference>
<dbReference type="GO" id="GO:0004340">
    <property type="term" value="F:glucokinase activity"/>
    <property type="evidence" value="ECO:0007669"/>
    <property type="project" value="UniProtKB-EC"/>
</dbReference>
<dbReference type="NCBIfam" id="TIGR00749">
    <property type="entry name" value="glk"/>
    <property type="match status" value="1"/>
</dbReference>
<feature type="binding site" evidence="3">
    <location>
        <begin position="10"/>
        <end position="15"/>
    </location>
    <ligand>
        <name>ATP</name>
        <dbReference type="ChEBI" id="CHEBI:30616"/>
    </ligand>
</feature>
<keyword evidence="1 3" id="KW-0808">Transferase</keyword>
<comment type="similarity">
    <text evidence="3 4">Belongs to the bacterial glucokinase family.</text>
</comment>
<dbReference type="CDD" id="cd24008">
    <property type="entry name" value="ASKHA_NBD_GLK"/>
    <property type="match status" value="1"/>
</dbReference>
<evidence type="ECO:0000256" key="2">
    <source>
        <dbReference type="ARBA" id="ARBA00022777"/>
    </source>
</evidence>
<comment type="caution">
    <text evidence="5">The sequence shown here is derived from an EMBL/GenBank/DDBJ whole genome shotgun (WGS) entry which is preliminary data.</text>
</comment>
<keyword evidence="2 3" id="KW-0418">Kinase</keyword>
<evidence type="ECO:0000256" key="4">
    <source>
        <dbReference type="RuleBase" id="RU004046"/>
    </source>
</evidence>
<protein>
    <recommendedName>
        <fullName evidence="3">Glucokinase</fullName>
        <ecNumber evidence="3">2.7.1.2</ecNumber>
    </recommendedName>
    <alternativeName>
        <fullName evidence="3">Glucose kinase</fullName>
    </alternativeName>
</protein>
<dbReference type="Gene3D" id="3.30.420.40">
    <property type="match status" value="1"/>
</dbReference>
<proteinExistence type="inferred from homology"/>
<dbReference type="Gene3D" id="3.40.367.20">
    <property type="match status" value="1"/>
</dbReference>
<dbReference type="PANTHER" id="PTHR47690">
    <property type="entry name" value="GLUCOKINASE"/>
    <property type="match status" value="1"/>
</dbReference>
<dbReference type="NCBIfam" id="NF009073">
    <property type="entry name" value="PRK12408.1"/>
    <property type="match status" value="1"/>
</dbReference>
<dbReference type="Proteomes" id="UP001549110">
    <property type="component" value="Unassembled WGS sequence"/>
</dbReference>
<reference evidence="5 6" key="1">
    <citation type="submission" date="2024-06" db="EMBL/GenBank/DDBJ databases">
        <title>Genomic Encyclopedia of Type Strains, Phase IV (KMG-IV): sequencing the most valuable type-strain genomes for metagenomic binning, comparative biology and taxonomic classification.</title>
        <authorList>
            <person name="Goeker M."/>
        </authorList>
    </citation>
    <scope>NUCLEOTIDE SEQUENCE [LARGE SCALE GENOMIC DNA]</scope>
    <source>
        <strain evidence="5 6">DSM 17809</strain>
    </source>
</reference>
<dbReference type="HAMAP" id="MF_00524">
    <property type="entry name" value="Glucokinase"/>
    <property type="match status" value="1"/>
</dbReference>
<evidence type="ECO:0000256" key="3">
    <source>
        <dbReference type="HAMAP-Rule" id="MF_00524"/>
    </source>
</evidence>
<evidence type="ECO:0000256" key="1">
    <source>
        <dbReference type="ARBA" id="ARBA00022679"/>
    </source>
</evidence>
<dbReference type="EC" id="2.7.1.2" evidence="3"/>
<sequence length="325" mass="34427">MKIVYTGLVGDIGGTNARLAVVDSAGRIRNPKTYPAEEYGSLTEVIAEYLETTVGRQRLYSAVLAVAGPVVDGEIEFTNLDWRVSEAELIGAFEFQAVRLVNDFAAQAMAAPVLDADDLRPIGDVSRGADSAPMLVLGAGTGFGVAILARTDRGDVAIPSEGGHAGFAPYDQVEAAIWEGLRKTHGRVSIERLLSGPGLYALYRGLAEVRGVAADLKDEKEVMAAGQQGGDLLAEETLERFCEILGSAAGDIALTTGARGGVYVAGGIAPRLADRLASGGFRRRFEDKGRLSDFMHDIPTYLIVHPYAALVGAARLLEHLETSPL</sequence>
<keyword evidence="6" id="KW-1185">Reference proteome</keyword>
<organism evidence="5 6">
    <name type="scientific">Phenylobacterium koreense</name>
    <dbReference type="NCBI Taxonomy" id="266125"/>
    <lineage>
        <taxon>Bacteria</taxon>
        <taxon>Pseudomonadati</taxon>
        <taxon>Pseudomonadota</taxon>
        <taxon>Alphaproteobacteria</taxon>
        <taxon>Caulobacterales</taxon>
        <taxon>Caulobacteraceae</taxon>
        <taxon>Phenylobacterium</taxon>
    </lineage>
</organism>
<dbReference type="SUPFAM" id="SSF53067">
    <property type="entry name" value="Actin-like ATPase domain"/>
    <property type="match status" value="1"/>
</dbReference>